<keyword evidence="4" id="KW-1185">Reference proteome</keyword>
<evidence type="ECO:0000313" key="3">
    <source>
        <dbReference type="EMBL" id="QJI52976.1"/>
    </source>
</evidence>
<dbReference type="EMBL" id="MT161385">
    <property type="protein sequence ID" value="QJI52976.1"/>
    <property type="molecule type" value="Genomic_DNA"/>
</dbReference>
<feature type="region of interest" description="Disordered" evidence="1">
    <location>
        <begin position="40"/>
        <end position="117"/>
    </location>
</feature>
<evidence type="ECO:0000259" key="2">
    <source>
        <dbReference type="Pfam" id="PF24227"/>
    </source>
</evidence>
<sequence length="117" mass="12089">MPKRVPLVSLTLVRDKKRISVPPNTVFDFSAEELKAITEQEKSAGKEGQWLRKPVNEDPLPTTSVQQSATSTTTTTTTAGTGNSPAAAAADATKNAAKTPEAGKAPATAGKPGDGDL</sequence>
<gene>
    <name evidence="3" type="ORF">XccvBFoX4_gp22</name>
</gene>
<evidence type="ECO:0000313" key="4">
    <source>
        <dbReference type="Proteomes" id="UP000671952"/>
    </source>
</evidence>
<proteinExistence type="predicted"/>
<dbReference type="Pfam" id="PF24227">
    <property type="entry name" value="DUF7443"/>
    <property type="match status" value="1"/>
</dbReference>
<name>A0A858XBF8_9CAUD</name>
<reference evidence="3" key="1">
    <citation type="submission" date="2020-03" db="EMBL/GenBank/DDBJ databases">
        <title>Development of an integrated pest management strategy to control Xanthomonas campestris pv. campestris by using bacteriophages.</title>
        <authorList>
            <person name="Holtappels D."/>
            <person name="Rombouts S."/>
            <person name="Lavigne R."/>
            <person name="Wagemans J."/>
        </authorList>
    </citation>
    <scope>NUCLEOTIDE SEQUENCE</scope>
</reference>
<feature type="domain" description="DUF7443" evidence="2">
    <location>
        <begin position="1"/>
        <end position="57"/>
    </location>
</feature>
<accession>A0A858XBF8</accession>
<organism evidence="3 4">
    <name type="scientific">Xanthomonas phage FoX4</name>
    <dbReference type="NCBI Taxonomy" id="2723900"/>
    <lineage>
        <taxon>Viruses</taxon>
        <taxon>Duplodnaviria</taxon>
        <taxon>Heunggongvirae</taxon>
        <taxon>Uroviricota</taxon>
        <taxon>Caudoviricetes</taxon>
        <taxon>Foxquatrovirus</taxon>
        <taxon>Foxquatrovirus fox4</taxon>
    </lineage>
</organism>
<protein>
    <recommendedName>
        <fullName evidence="2">DUF7443 domain-containing protein</fullName>
    </recommendedName>
</protein>
<dbReference type="InterPro" id="IPR055866">
    <property type="entry name" value="DUF7443"/>
</dbReference>
<feature type="compositionally biased region" description="Low complexity" evidence="1">
    <location>
        <begin position="69"/>
        <end position="111"/>
    </location>
</feature>
<evidence type="ECO:0000256" key="1">
    <source>
        <dbReference type="SAM" id="MobiDB-lite"/>
    </source>
</evidence>
<dbReference type="Proteomes" id="UP000671952">
    <property type="component" value="Segment"/>
</dbReference>